<dbReference type="Gene3D" id="1.10.10.10">
    <property type="entry name" value="Winged helix-like DNA-binding domain superfamily/Winged helix DNA-binding domain"/>
    <property type="match status" value="1"/>
</dbReference>
<protein>
    <submittedName>
        <fullName evidence="2">Uncharacterized protein conserved in archaea</fullName>
    </submittedName>
</protein>
<dbReference type="GO" id="GO:0032791">
    <property type="term" value="F:lead ion binding"/>
    <property type="evidence" value="ECO:0007669"/>
    <property type="project" value="TreeGrafter"/>
</dbReference>
<dbReference type="GO" id="GO:0003677">
    <property type="term" value="F:DNA binding"/>
    <property type="evidence" value="ECO:0007669"/>
    <property type="project" value="TreeGrafter"/>
</dbReference>
<dbReference type="InterPro" id="IPR036388">
    <property type="entry name" value="WH-like_DNA-bd_sf"/>
</dbReference>
<gene>
    <name evidence="2" type="ORF">NCTC12967_02950</name>
</gene>
<accession>A0A448N2N1</accession>
<evidence type="ECO:0000313" key="2">
    <source>
        <dbReference type="EMBL" id="VEH71624.1"/>
    </source>
</evidence>
<proteinExistence type="predicted"/>
<sequence>MPEISLVAAALGDPSRAAMCTALMTNRAWTVGELARYAGLARSTASEHVDVLVARGIATEKRQGRHRYVTLAGEHVARVIEDLGVLSGTLLPTPRSLRASSDEARFREGRTCYRHLAGRLGVGLADQLRGQDLIDATWRPTEAGRDLLDSWETGLGSLAANSCMDATERRLHLAGPLGTRLCGLFLERGWITRVGTTRAVRLTERGEAEFTGCGIDLTS</sequence>
<evidence type="ECO:0000313" key="3">
    <source>
        <dbReference type="Proteomes" id="UP000273044"/>
    </source>
</evidence>
<dbReference type="InterPro" id="IPR036390">
    <property type="entry name" value="WH_DNA-bd_sf"/>
</dbReference>
<dbReference type="InterPro" id="IPR001845">
    <property type="entry name" value="HTH_ArsR_DNA-bd_dom"/>
</dbReference>
<dbReference type="PANTHER" id="PTHR39168:SF1">
    <property type="entry name" value="TRANSCRIPTIONAL REGULATORY PROTEIN"/>
    <property type="match status" value="1"/>
</dbReference>
<dbReference type="Proteomes" id="UP000273044">
    <property type="component" value="Chromosome"/>
</dbReference>
<dbReference type="InterPro" id="IPR011991">
    <property type="entry name" value="ArsR-like_HTH"/>
</dbReference>
<reference evidence="2 3" key="1">
    <citation type="submission" date="2018-12" db="EMBL/GenBank/DDBJ databases">
        <authorList>
            <consortium name="Pathogen Informatics"/>
        </authorList>
    </citation>
    <scope>NUCLEOTIDE SEQUENCE [LARGE SCALE GENOMIC DNA]</scope>
    <source>
        <strain evidence="2 3">NCTC12967</strain>
    </source>
</reference>
<dbReference type="InterPro" id="IPR052543">
    <property type="entry name" value="HTH_Metal-responsive_Reg"/>
</dbReference>
<dbReference type="GO" id="GO:0003700">
    <property type="term" value="F:DNA-binding transcription factor activity"/>
    <property type="evidence" value="ECO:0007669"/>
    <property type="project" value="InterPro"/>
</dbReference>
<dbReference type="Pfam" id="PF12840">
    <property type="entry name" value="HTH_20"/>
    <property type="match status" value="1"/>
</dbReference>
<name>A0A448N2N1_9ACTN</name>
<dbReference type="CDD" id="cd00090">
    <property type="entry name" value="HTH_ARSR"/>
    <property type="match status" value="1"/>
</dbReference>
<dbReference type="AlphaFoldDB" id="A0A448N2N1"/>
<organism evidence="2 3">
    <name type="scientific">Arachnia propionica</name>
    <dbReference type="NCBI Taxonomy" id="1750"/>
    <lineage>
        <taxon>Bacteria</taxon>
        <taxon>Bacillati</taxon>
        <taxon>Actinomycetota</taxon>
        <taxon>Actinomycetes</taxon>
        <taxon>Propionibacteriales</taxon>
        <taxon>Propionibacteriaceae</taxon>
        <taxon>Arachnia</taxon>
    </lineage>
</organism>
<dbReference type="PROSITE" id="PS50987">
    <property type="entry name" value="HTH_ARSR_2"/>
    <property type="match status" value="1"/>
</dbReference>
<keyword evidence="3" id="KW-1185">Reference proteome</keyword>
<dbReference type="PANTHER" id="PTHR39168">
    <property type="entry name" value="TRANSCRIPTIONAL REGULATOR-RELATED"/>
    <property type="match status" value="1"/>
</dbReference>
<dbReference type="GO" id="GO:0046686">
    <property type="term" value="P:response to cadmium ion"/>
    <property type="evidence" value="ECO:0007669"/>
    <property type="project" value="TreeGrafter"/>
</dbReference>
<evidence type="ECO:0000259" key="1">
    <source>
        <dbReference type="PROSITE" id="PS50987"/>
    </source>
</evidence>
<dbReference type="GO" id="GO:0097063">
    <property type="term" value="F:cadmium ion sensor activity"/>
    <property type="evidence" value="ECO:0007669"/>
    <property type="project" value="TreeGrafter"/>
</dbReference>
<dbReference type="SUPFAM" id="SSF46785">
    <property type="entry name" value="Winged helix' DNA-binding domain"/>
    <property type="match status" value="1"/>
</dbReference>
<dbReference type="EMBL" id="LR134406">
    <property type="protein sequence ID" value="VEH71624.1"/>
    <property type="molecule type" value="Genomic_DNA"/>
</dbReference>
<dbReference type="SMART" id="SM00418">
    <property type="entry name" value="HTH_ARSR"/>
    <property type="match status" value="1"/>
</dbReference>
<dbReference type="GO" id="GO:0010288">
    <property type="term" value="P:response to lead ion"/>
    <property type="evidence" value="ECO:0007669"/>
    <property type="project" value="TreeGrafter"/>
</dbReference>
<feature type="domain" description="HTH arsR-type" evidence="1">
    <location>
        <begin position="1"/>
        <end position="91"/>
    </location>
</feature>